<evidence type="ECO:0000313" key="4">
    <source>
        <dbReference type="EMBL" id="CAE7272558.1"/>
    </source>
</evidence>
<dbReference type="OrthoDB" id="436632at2759"/>
<comment type="caution">
    <text evidence="4">The sequence shown here is derived from an EMBL/GenBank/DDBJ whole genome shotgun (WGS) entry which is preliminary data.</text>
</comment>
<keyword evidence="2" id="KW-0472">Membrane</keyword>
<accession>A0A812MTB2</accession>
<evidence type="ECO:0000256" key="2">
    <source>
        <dbReference type="SAM" id="Phobius"/>
    </source>
</evidence>
<gene>
    <name evidence="4" type="ORF">SNAT2548_LOCUS14463</name>
</gene>
<feature type="chain" id="PRO_5032530762" evidence="3">
    <location>
        <begin position="28"/>
        <end position="305"/>
    </location>
</feature>
<keyword evidence="2" id="KW-1133">Transmembrane helix</keyword>
<dbReference type="Proteomes" id="UP000604046">
    <property type="component" value="Unassembled WGS sequence"/>
</dbReference>
<feature type="compositionally biased region" description="Basic and acidic residues" evidence="1">
    <location>
        <begin position="114"/>
        <end position="133"/>
    </location>
</feature>
<reference evidence="4" key="1">
    <citation type="submission" date="2021-02" db="EMBL/GenBank/DDBJ databases">
        <authorList>
            <person name="Dougan E. K."/>
            <person name="Rhodes N."/>
            <person name="Thang M."/>
            <person name="Chan C."/>
        </authorList>
    </citation>
    <scope>NUCLEOTIDE SEQUENCE</scope>
</reference>
<keyword evidence="3" id="KW-0732">Signal</keyword>
<evidence type="ECO:0000256" key="3">
    <source>
        <dbReference type="SAM" id="SignalP"/>
    </source>
</evidence>
<evidence type="ECO:0000256" key="1">
    <source>
        <dbReference type="SAM" id="MobiDB-lite"/>
    </source>
</evidence>
<evidence type="ECO:0000313" key="5">
    <source>
        <dbReference type="Proteomes" id="UP000604046"/>
    </source>
</evidence>
<dbReference type="EMBL" id="CAJNDS010001680">
    <property type="protein sequence ID" value="CAE7272558.1"/>
    <property type="molecule type" value="Genomic_DNA"/>
</dbReference>
<feature type="signal peptide" evidence="3">
    <location>
        <begin position="1"/>
        <end position="27"/>
    </location>
</feature>
<protein>
    <submittedName>
        <fullName evidence="4">Uncharacterized protein</fullName>
    </submittedName>
</protein>
<sequence length="305" mass="31867">MAPGRKELWAALPVLLLLIFAVRSAAASPLRRALEAHENLRVLAAYGGLSGVAAAVTGAAIYGELAILAVEQQALYGAVLALHCWGMHGLGATGAEPRGAPSQQKAKTEDEEEGSGRRQVVESDRGPSDKARQTVEMTGRSSSAPSAPAAAAAAAVPAGGEGAGSKNPAPPPDAGPLLNFDEATARRRTVDDDALMEEQLFARAMAPMSTEEADASGVAEAAPQFDADFEELMRRFDEDDRATAQPITELALESFEDESPPPAPAILSDVTPAHQPVLTLDAEMLLDSNANEDEDELLKGIEDLP</sequence>
<organism evidence="4 5">
    <name type="scientific">Symbiodinium natans</name>
    <dbReference type="NCBI Taxonomy" id="878477"/>
    <lineage>
        <taxon>Eukaryota</taxon>
        <taxon>Sar</taxon>
        <taxon>Alveolata</taxon>
        <taxon>Dinophyceae</taxon>
        <taxon>Suessiales</taxon>
        <taxon>Symbiodiniaceae</taxon>
        <taxon>Symbiodinium</taxon>
    </lineage>
</organism>
<proteinExistence type="predicted"/>
<keyword evidence="5" id="KW-1185">Reference proteome</keyword>
<feature type="compositionally biased region" description="Low complexity" evidence="1">
    <location>
        <begin position="139"/>
        <end position="158"/>
    </location>
</feature>
<feature type="region of interest" description="Disordered" evidence="1">
    <location>
        <begin position="95"/>
        <end position="179"/>
    </location>
</feature>
<dbReference type="AlphaFoldDB" id="A0A812MTB2"/>
<name>A0A812MTB2_9DINO</name>
<feature type="transmembrane region" description="Helical" evidence="2">
    <location>
        <begin position="43"/>
        <end position="62"/>
    </location>
</feature>
<keyword evidence="2" id="KW-0812">Transmembrane</keyword>